<reference evidence="1 2" key="1">
    <citation type="submission" date="2020-01" db="EMBL/GenBank/DDBJ databases">
        <title>Whole-genome sequence of Heliobacterium undosum DSM 13378.</title>
        <authorList>
            <person name="Kyndt J.A."/>
            <person name="Meyer T.E."/>
        </authorList>
    </citation>
    <scope>NUCLEOTIDE SEQUENCE [LARGE SCALE GENOMIC DNA]</scope>
    <source>
        <strain evidence="1 2">DSM 13378</strain>
    </source>
</reference>
<evidence type="ECO:0000313" key="1">
    <source>
        <dbReference type="EMBL" id="MZP28687.1"/>
    </source>
</evidence>
<proteinExistence type="predicted"/>
<comment type="caution">
    <text evidence="1">The sequence shown here is derived from an EMBL/GenBank/DDBJ whole genome shotgun (WGS) entry which is preliminary data.</text>
</comment>
<accession>A0A845KY44</accession>
<evidence type="ECO:0000313" key="2">
    <source>
        <dbReference type="Proteomes" id="UP000463470"/>
    </source>
</evidence>
<keyword evidence="2" id="KW-1185">Reference proteome</keyword>
<dbReference type="EMBL" id="WXEY01000002">
    <property type="protein sequence ID" value="MZP28687.1"/>
    <property type="molecule type" value="Genomic_DNA"/>
</dbReference>
<protein>
    <submittedName>
        <fullName evidence="1">Phage major tail protein, TP901-1 family</fullName>
    </submittedName>
</protein>
<dbReference type="InterPro" id="IPR011855">
    <property type="entry name" value="Phgtail_TP901_1"/>
</dbReference>
<dbReference type="Proteomes" id="UP000463470">
    <property type="component" value="Unassembled WGS sequence"/>
</dbReference>
<organism evidence="1 2">
    <name type="scientific">Heliomicrobium undosum</name>
    <dbReference type="NCBI Taxonomy" id="121734"/>
    <lineage>
        <taxon>Bacteria</taxon>
        <taxon>Bacillati</taxon>
        <taxon>Bacillota</taxon>
        <taxon>Clostridia</taxon>
        <taxon>Eubacteriales</taxon>
        <taxon>Heliobacteriaceae</taxon>
        <taxon>Heliomicrobium</taxon>
    </lineage>
</organism>
<gene>
    <name evidence="1" type="ORF">GTO91_03005</name>
</gene>
<dbReference type="NCBIfam" id="TIGR02126">
    <property type="entry name" value="phgtail_TP901_1"/>
    <property type="match status" value="1"/>
</dbReference>
<dbReference type="NCBIfam" id="NF047353">
    <property type="entry name" value="tube_lmo2291"/>
    <property type="match status" value="1"/>
</dbReference>
<dbReference type="RefSeq" id="WP_161254643.1">
    <property type="nucleotide sequence ID" value="NZ_WXEY01000002.1"/>
</dbReference>
<dbReference type="AlphaFoldDB" id="A0A845KY44"/>
<dbReference type="Gene3D" id="4.10.410.40">
    <property type="match status" value="1"/>
</dbReference>
<sequence length="141" mass="14971">MAKIAGVDVLLYVQTGSDSVTSQPVYTVVGGQSGATLNRSANLIETTSKDAYGWAENVAGVLSWSIDCDGFMLESDTALDHLDEVFNSRSTLKAEIRLPSGKRYTGTCIITDFPYEFPQDDAATYKLTLTGTGALAVSTGS</sequence>
<dbReference type="Pfam" id="PF06199">
    <property type="entry name" value="Phage_tail_2"/>
    <property type="match status" value="1"/>
</dbReference>
<name>A0A845KY44_9FIRM</name>
<dbReference type="OrthoDB" id="3194804at2"/>